<evidence type="ECO:0000313" key="1">
    <source>
        <dbReference type="EMBL" id="QHT09869.1"/>
    </source>
</evidence>
<dbReference type="EMBL" id="MN739518">
    <property type="protein sequence ID" value="QHT09869.1"/>
    <property type="molecule type" value="Genomic_DNA"/>
</dbReference>
<proteinExistence type="predicted"/>
<name>A0A6C0D1U8_9ZZZZ</name>
<organism evidence="1">
    <name type="scientific">viral metagenome</name>
    <dbReference type="NCBI Taxonomy" id="1070528"/>
    <lineage>
        <taxon>unclassified sequences</taxon>
        <taxon>metagenomes</taxon>
        <taxon>organismal metagenomes</taxon>
    </lineage>
</organism>
<accession>A0A6C0D1U8</accession>
<dbReference type="AlphaFoldDB" id="A0A6C0D1U8"/>
<reference evidence="1" key="1">
    <citation type="journal article" date="2020" name="Nature">
        <title>Giant virus diversity and host interactions through global metagenomics.</title>
        <authorList>
            <person name="Schulz F."/>
            <person name="Roux S."/>
            <person name="Paez-Espino D."/>
            <person name="Jungbluth S."/>
            <person name="Walsh D.A."/>
            <person name="Denef V.J."/>
            <person name="McMahon K.D."/>
            <person name="Konstantinidis K.T."/>
            <person name="Eloe-Fadrosh E.A."/>
            <person name="Kyrpides N.C."/>
            <person name="Woyke T."/>
        </authorList>
    </citation>
    <scope>NUCLEOTIDE SEQUENCE</scope>
    <source>
        <strain evidence="1">GVMAG-M-3300023174-104</strain>
    </source>
</reference>
<sequence>MNCSNGVCYLDKKTEVMNPEKKLDQQLKLLKEFQNQLLSFIDELIEQFPNVGEFVIARIFIKDQIPPSDLLGRFIRDLLPYKEQVDQRDDAFFIQNSLLYTKGQVSNDRVDRFKELWLSTQLDAEDREVIWKWMDVFMSVASKYHKTFGNVDGW</sequence>
<protein>
    <submittedName>
        <fullName evidence="1">Uncharacterized protein</fullName>
    </submittedName>
</protein>